<keyword evidence="3" id="KW-1185">Reference proteome</keyword>
<protein>
    <submittedName>
        <fullName evidence="2">Uncharacterized protein</fullName>
    </submittedName>
</protein>
<reference evidence="2" key="1">
    <citation type="submission" date="2021-11" db="EMBL/GenBank/DDBJ databases">
        <title>Description of novel Flavobacterium species.</title>
        <authorList>
            <person name="Saticioglu I.B."/>
            <person name="Ay H."/>
            <person name="Altun S."/>
            <person name="Duman M."/>
        </authorList>
    </citation>
    <scope>NUCLEOTIDE SEQUENCE</scope>
    <source>
        <strain evidence="2">F-126</strain>
    </source>
</reference>
<gene>
    <name evidence="2" type="ORF">LNQ34_05670</name>
</gene>
<keyword evidence="1" id="KW-1133">Transmembrane helix</keyword>
<feature type="transmembrane region" description="Helical" evidence="1">
    <location>
        <begin position="33"/>
        <end position="56"/>
    </location>
</feature>
<accession>A0ABS8LXF4</accession>
<proteinExistence type="predicted"/>
<keyword evidence="1" id="KW-0812">Transmembrane</keyword>
<comment type="caution">
    <text evidence="2">The sequence shown here is derived from an EMBL/GenBank/DDBJ whole genome shotgun (WGS) entry which is preliminary data.</text>
</comment>
<evidence type="ECO:0000313" key="2">
    <source>
        <dbReference type="EMBL" id="MCC9017260.1"/>
    </source>
</evidence>
<dbReference type="RefSeq" id="WP_202703389.1">
    <property type="nucleotide sequence ID" value="NZ_JAJJMN010000001.1"/>
</dbReference>
<keyword evidence="1" id="KW-0472">Membrane</keyword>
<feature type="transmembrane region" description="Helical" evidence="1">
    <location>
        <begin position="63"/>
        <end position="82"/>
    </location>
</feature>
<dbReference type="Proteomes" id="UP001430700">
    <property type="component" value="Unassembled WGS sequence"/>
</dbReference>
<organism evidence="2 3">
    <name type="scientific">Flavobacterium lipolyticum</name>
    <dbReference type="NCBI Taxonomy" id="2893754"/>
    <lineage>
        <taxon>Bacteria</taxon>
        <taxon>Pseudomonadati</taxon>
        <taxon>Bacteroidota</taxon>
        <taxon>Flavobacteriia</taxon>
        <taxon>Flavobacteriales</taxon>
        <taxon>Flavobacteriaceae</taxon>
        <taxon>Flavobacterium</taxon>
    </lineage>
</organism>
<feature type="transmembrane region" description="Helical" evidence="1">
    <location>
        <begin position="7"/>
        <end position="27"/>
    </location>
</feature>
<sequence>MKTAYLKYINTFAIALPLLIALTYPFFDIGVLLYAILAIAATGFIQFCLAVVMFIENPRDTSIHIYMAGVLIFFLLWLRNHIVGYDNFLTVILVPAPFLLSFYLSFLVYIKR</sequence>
<dbReference type="EMBL" id="JAJJMN010000001">
    <property type="protein sequence ID" value="MCC9017260.1"/>
    <property type="molecule type" value="Genomic_DNA"/>
</dbReference>
<evidence type="ECO:0000256" key="1">
    <source>
        <dbReference type="SAM" id="Phobius"/>
    </source>
</evidence>
<name>A0ABS8LXF4_9FLAO</name>
<evidence type="ECO:0000313" key="3">
    <source>
        <dbReference type="Proteomes" id="UP001430700"/>
    </source>
</evidence>
<feature type="transmembrane region" description="Helical" evidence="1">
    <location>
        <begin position="88"/>
        <end position="110"/>
    </location>
</feature>